<evidence type="ECO:0000313" key="1">
    <source>
        <dbReference type="EMBL" id="OLP93814.1"/>
    </source>
</evidence>
<name>A0A1Q9DF33_SYMMI</name>
<comment type="caution">
    <text evidence="1">The sequence shown here is derived from an EMBL/GenBank/DDBJ whole genome shotgun (WGS) entry which is preliminary data.</text>
</comment>
<evidence type="ECO:0000313" key="2">
    <source>
        <dbReference type="Proteomes" id="UP000186817"/>
    </source>
</evidence>
<dbReference type="OrthoDB" id="542507at2759"/>
<feature type="non-terminal residue" evidence="1">
    <location>
        <position position="1"/>
    </location>
</feature>
<dbReference type="EMBL" id="LSRX01000568">
    <property type="protein sequence ID" value="OLP93814.1"/>
    <property type="molecule type" value="Genomic_DNA"/>
</dbReference>
<keyword evidence="2" id="KW-1185">Reference proteome</keyword>
<accession>A0A1Q9DF33</accession>
<protein>
    <submittedName>
        <fullName evidence="1">Uncharacterized protein</fullName>
    </submittedName>
</protein>
<dbReference type="Proteomes" id="UP000186817">
    <property type="component" value="Unassembled WGS sequence"/>
</dbReference>
<dbReference type="AlphaFoldDB" id="A0A1Q9DF33"/>
<organism evidence="1 2">
    <name type="scientific">Symbiodinium microadriaticum</name>
    <name type="common">Dinoflagellate</name>
    <name type="synonym">Zooxanthella microadriatica</name>
    <dbReference type="NCBI Taxonomy" id="2951"/>
    <lineage>
        <taxon>Eukaryota</taxon>
        <taxon>Sar</taxon>
        <taxon>Alveolata</taxon>
        <taxon>Dinophyceae</taxon>
        <taxon>Suessiales</taxon>
        <taxon>Symbiodiniaceae</taxon>
        <taxon>Symbiodinium</taxon>
    </lineage>
</organism>
<sequence length="35" mass="4008">ADELLQLDVQWIPEEEGDSLSAMEVTMKFPELVMI</sequence>
<proteinExistence type="predicted"/>
<gene>
    <name evidence="1" type="ORF">AK812_SmicGene24257</name>
</gene>
<dbReference type="InterPro" id="IPR010903">
    <property type="entry name" value="DUF1517"/>
</dbReference>
<dbReference type="Pfam" id="PF07466">
    <property type="entry name" value="DUF1517"/>
    <property type="match status" value="1"/>
</dbReference>
<reference evidence="1 2" key="1">
    <citation type="submission" date="2016-02" db="EMBL/GenBank/DDBJ databases">
        <title>Genome analysis of coral dinoflagellate symbionts highlights evolutionary adaptations to a symbiotic lifestyle.</title>
        <authorList>
            <person name="Aranda M."/>
            <person name="Li Y."/>
            <person name="Liew Y.J."/>
            <person name="Baumgarten S."/>
            <person name="Simakov O."/>
            <person name="Wilson M."/>
            <person name="Piel J."/>
            <person name="Ashoor H."/>
            <person name="Bougouffa S."/>
            <person name="Bajic V.B."/>
            <person name="Ryu T."/>
            <person name="Ravasi T."/>
            <person name="Bayer T."/>
            <person name="Micklem G."/>
            <person name="Kim H."/>
            <person name="Bhak J."/>
            <person name="Lajeunesse T.C."/>
            <person name="Voolstra C.R."/>
        </authorList>
    </citation>
    <scope>NUCLEOTIDE SEQUENCE [LARGE SCALE GENOMIC DNA]</scope>
    <source>
        <strain evidence="1 2">CCMP2467</strain>
    </source>
</reference>